<name>A0A561EI49_9ACTN</name>
<dbReference type="GO" id="GO:0051213">
    <property type="term" value="F:dioxygenase activity"/>
    <property type="evidence" value="ECO:0007669"/>
    <property type="project" value="UniProtKB-KW"/>
</dbReference>
<keyword evidence="6" id="KW-0560">Oxidoreductase</keyword>
<protein>
    <submittedName>
        <fullName evidence="6">3-phenylpropionate/trans-cinnamate dioxygenase ferredoxin subunit</fullName>
    </submittedName>
</protein>
<evidence type="ECO:0000256" key="1">
    <source>
        <dbReference type="ARBA" id="ARBA00022714"/>
    </source>
</evidence>
<dbReference type="InterPro" id="IPR017941">
    <property type="entry name" value="Rieske_2Fe-2S"/>
</dbReference>
<dbReference type="GO" id="GO:0016705">
    <property type="term" value="F:oxidoreductase activity, acting on paired donors, with incorporation or reduction of molecular oxygen"/>
    <property type="evidence" value="ECO:0007669"/>
    <property type="project" value="UniProtKB-ARBA"/>
</dbReference>
<dbReference type="PROSITE" id="PS51296">
    <property type="entry name" value="RIESKE"/>
    <property type="match status" value="1"/>
</dbReference>
<dbReference type="EMBL" id="VIVR01000001">
    <property type="protein sequence ID" value="TWE15284.1"/>
    <property type="molecule type" value="Genomic_DNA"/>
</dbReference>
<dbReference type="SUPFAM" id="SSF50022">
    <property type="entry name" value="ISP domain"/>
    <property type="match status" value="1"/>
</dbReference>
<keyword evidence="3" id="KW-0408">Iron</keyword>
<organism evidence="6 7">
    <name type="scientific">Kitasatospora atroaurantiaca</name>
    <dbReference type="NCBI Taxonomy" id="285545"/>
    <lineage>
        <taxon>Bacteria</taxon>
        <taxon>Bacillati</taxon>
        <taxon>Actinomycetota</taxon>
        <taxon>Actinomycetes</taxon>
        <taxon>Kitasatosporales</taxon>
        <taxon>Streptomycetaceae</taxon>
        <taxon>Kitasatospora</taxon>
    </lineage>
</organism>
<dbReference type="GO" id="GO:0051537">
    <property type="term" value="F:2 iron, 2 sulfur cluster binding"/>
    <property type="evidence" value="ECO:0007669"/>
    <property type="project" value="UniProtKB-KW"/>
</dbReference>
<keyword evidence="6" id="KW-0223">Dioxygenase</keyword>
<evidence type="ECO:0000259" key="5">
    <source>
        <dbReference type="PROSITE" id="PS51296"/>
    </source>
</evidence>
<dbReference type="GO" id="GO:0004497">
    <property type="term" value="F:monooxygenase activity"/>
    <property type="evidence" value="ECO:0007669"/>
    <property type="project" value="UniProtKB-ARBA"/>
</dbReference>
<reference evidence="6 7" key="1">
    <citation type="submission" date="2019-06" db="EMBL/GenBank/DDBJ databases">
        <title>Sequencing the genomes of 1000 actinobacteria strains.</title>
        <authorList>
            <person name="Klenk H.-P."/>
        </authorList>
    </citation>
    <scope>NUCLEOTIDE SEQUENCE [LARGE SCALE GENOMIC DNA]</scope>
    <source>
        <strain evidence="6 7">DSM 41649</strain>
    </source>
</reference>
<dbReference type="Gene3D" id="2.102.10.10">
    <property type="entry name" value="Rieske [2Fe-2S] iron-sulphur domain"/>
    <property type="match status" value="1"/>
</dbReference>
<accession>A0A561EI49</accession>
<dbReference type="PANTHER" id="PTHR21496:SF23">
    <property type="entry name" value="3-PHENYLPROPIONATE_CINNAMIC ACID DIOXYGENASE FERREDOXIN SUBUNIT"/>
    <property type="match status" value="1"/>
</dbReference>
<proteinExistence type="predicted"/>
<dbReference type="PANTHER" id="PTHR21496">
    <property type="entry name" value="FERREDOXIN-RELATED"/>
    <property type="match status" value="1"/>
</dbReference>
<dbReference type="RefSeq" id="WP_145786644.1">
    <property type="nucleotide sequence ID" value="NZ_BAAABR010000055.1"/>
</dbReference>
<dbReference type="NCBIfam" id="NF007422">
    <property type="entry name" value="PRK09965.1"/>
    <property type="match status" value="1"/>
</dbReference>
<dbReference type="InterPro" id="IPR036922">
    <property type="entry name" value="Rieske_2Fe-2S_sf"/>
</dbReference>
<dbReference type="AlphaFoldDB" id="A0A561EI49"/>
<evidence type="ECO:0000313" key="6">
    <source>
        <dbReference type="EMBL" id="TWE15284.1"/>
    </source>
</evidence>
<comment type="caution">
    <text evidence="6">The sequence shown here is derived from an EMBL/GenBank/DDBJ whole genome shotgun (WGS) entry which is preliminary data.</text>
</comment>
<keyword evidence="2" id="KW-0479">Metal-binding</keyword>
<dbReference type="Proteomes" id="UP000318416">
    <property type="component" value="Unassembled WGS sequence"/>
</dbReference>
<evidence type="ECO:0000313" key="7">
    <source>
        <dbReference type="Proteomes" id="UP000318416"/>
    </source>
</evidence>
<gene>
    <name evidence="6" type="ORF">FB465_0170</name>
</gene>
<keyword evidence="4" id="KW-0411">Iron-sulfur</keyword>
<sequence length="106" mass="11337">MITVCRLEDLPPGEVIRVTDGVPAPVAVFNADGELYAVDDTCTHQDASLADGWLEGCLIECPLHAASFDLRTGRPTCPPAKQALRTHRVSVADGYVRLHVTVGEPA</sequence>
<evidence type="ECO:0000256" key="4">
    <source>
        <dbReference type="ARBA" id="ARBA00023014"/>
    </source>
</evidence>
<feature type="domain" description="Rieske" evidence="5">
    <location>
        <begin position="2"/>
        <end position="98"/>
    </location>
</feature>
<dbReference type="Pfam" id="PF00355">
    <property type="entry name" value="Rieske"/>
    <property type="match status" value="1"/>
</dbReference>
<dbReference type="CDD" id="cd03528">
    <property type="entry name" value="Rieske_RO_ferredoxin"/>
    <property type="match status" value="1"/>
</dbReference>
<keyword evidence="1" id="KW-0001">2Fe-2S</keyword>
<evidence type="ECO:0000256" key="2">
    <source>
        <dbReference type="ARBA" id="ARBA00022723"/>
    </source>
</evidence>
<keyword evidence="7" id="KW-1185">Reference proteome</keyword>
<dbReference type="OrthoDB" id="147178at2"/>
<dbReference type="GO" id="GO:0046872">
    <property type="term" value="F:metal ion binding"/>
    <property type="evidence" value="ECO:0007669"/>
    <property type="project" value="UniProtKB-KW"/>
</dbReference>
<evidence type="ECO:0000256" key="3">
    <source>
        <dbReference type="ARBA" id="ARBA00023004"/>
    </source>
</evidence>